<evidence type="ECO:0000256" key="1">
    <source>
        <dbReference type="SAM" id="MobiDB-lite"/>
    </source>
</evidence>
<sequence length="131" mass="14127">MEFCDFAAALTSESMCVLVVQLANDLFGLQGSSVTLFGEIETNSARIAGIAFARDEAAALQRAYQFGDVNRLQSSLFGEFALARSFARTDKAVKGCEYRVLSVREAEMGERTVDSRAPAQAQVPDECSGCP</sequence>
<feature type="region of interest" description="Disordered" evidence="1">
    <location>
        <begin position="111"/>
        <end position="131"/>
    </location>
</feature>
<gene>
    <name evidence="2" type="ORF">FNL38_103520</name>
</gene>
<accession>A0A652YRT4</accession>
<name>A0A652YRT4_NOCGL</name>
<proteinExistence type="predicted"/>
<protein>
    <submittedName>
        <fullName evidence="2">Uncharacterized protein</fullName>
    </submittedName>
</protein>
<organism evidence="2">
    <name type="scientific">Nocardia globerula</name>
    <dbReference type="NCBI Taxonomy" id="1818"/>
    <lineage>
        <taxon>Bacteria</taxon>
        <taxon>Bacillati</taxon>
        <taxon>Actinomycetota</taxon>
        <taxon>Actinomycetes</taxon>
        <taxon>Mycobacteriales</taxon>
        <taxon>Nocardiaceae</taxon>
        <taxon>Nocardia</taxon>
    </lineage>
</organism>
<dbReference type="AlphaFoldDB" id="A0A652YRT4"/>
<evidence type="ECO:0000313" key="2">
    <source>
        <dbReference type="EMBL" id="TYQ05169.1"/>
    </source>
</evidence>
<dbReference type="EMBL" id="VNIQ01000003">
    <property type="protein sequence ID" value="TYQ05169.1"/>
    <property type="molecule type" value="Genomic_DNA"/>
</dbReference>
<comment type="caution">
    <text evidence="2">The sequence shown here is derived from an EMBL/GenBank/DDBJ whole genome shotgun (WGS) entry which is preliminary data.</text>
</comment>
<reference evidence="2" key="1">
    <citation type="submission" date="2019-07" db="EMBL/GenBank/DDBJ databases">
        <title>Genomic Encyclopedia of Type Strains, Phase IV (KMG-IV): sequencing the most valuable type-strain genomes for metagenomic binning, comparative biology and taxonomic classification.</title>
        <authorList>
            <person name="Goeker M."/>
        </authorList>
    </citation>
    <scope>NUCLEOTIDE SEQUENCE</scope>
    <source>
        <strain evidence="2">DSM 44596</strain>
    </source>
</reference>